<dbReference type="PANTHER" id="PTHR18968:SF142">
    <property type="entry name" value="ACETOLACTATE SYNTHASE"/>
    <property type="match status" value="1"/>
</dbReference>
<evidence type="ECO:0000313" key="8">
    <source>
        <dbReference type="Proteomes" id="UP000738431"/>
    </source>
</evidence>
<dbReference type="SUPFAM" id="SSF52467">
    <property type="entry name" value="DHS-like NAD/FAD-binding domain"/>
    <property type="match status" value="1"/>
</dbReference>
<dbReference type="Gene3D" id="3.40.50.970">
    <property type="match status" value="2"/>
</dbReference>
<dbReference type="InterPro" id="IPR029061">
    <property type="entry name" value="THDP-binding"/>
</dbReference>
<evidence type="ECO:0000313" key="7">
    <source>
        <dbReference type="EMBL" id="WRQ89311.1"/>
    </source>
</evidence>
<organism evidence="7 8">
    <name type="scientific">Actomonas aquatica</name>
    <dbReference type="NCBI Taxonomy" id="2866162"/>
    <lineage>
        <taxon>Bacteria</taxon>
        <taxon>Pseudomonadati</taxon>
        <taxon>Verrucomicrobiota</taxon>
        <taxon>Opitutia</taxon>
        <taxon>Opitutales</taxon>
        <taxon>Opitutaceae</taxon>
        <taxon>Actomonas</taxon>
    </lineage>
</organism>
<feature type="domain" description="Thiamine pyrophosphate enzyme N-terminal TPP-binding" evidence="6">
    <location>
        <begin position="1"/>
        <end position="113"/>
    </location>
</feature>
<evidence type="ECO:0000259" key="4">
    <source>
        <dbReference type="Pfam" id="PF00205"/>
    </source>
</evidence>
<evidence type="ECO:0000256" key="2">
    <source>
        <dbReference type="ARBA" id="ARBA00023052"/>
    </source>
</evidence>
<feature type="domain" description="Thiamine pyrophosphate enzyme central" evidence="4">
    <location>
        <begin position="201"/>
        <end position="338"/>
    </location>
</feature>
<evidence type="ECO:0000256" key="1">
    <source>
        <dbReference type="ARBA" id="ARBA00007812"/>
    </source>
</evidence>
<dbReference type="RefSeq" id="WP_221029998.1">
    <property type="nucleotide sequence ID" value="NZ_CP139781.1"/>
</dbReference>
<reference evidence="7 8" key="1">
    <citation type="submission" date="2023-12" db="EMBL/GenBank/DDBJ databases">
        <title>Description of an unclassified Opitutus bacterium of Verrucomicrobiota.</title>
        <authorList>
            <person name="Zhang D.-F."/>
        </authorList>
    </citation>
    <scope>NUCLEOTIDE SEQUENCE [LARGE SCALE GENOMIC DNA]</scope>
    <source>
        <strain evidence="7 8">WL0086</strain>
    </source>
</reference>
<dbReference type="InterPro" id="IPR012000">
    <property type="entry name" value="Thiamin_PyroP_enz_cen_dom"/>
</dbReference>
<sequence>MKLTDYLAETLADHGVKNVFGLTGGAVVHLFDSAAQTGRIEPIFHHHEQAAAFAAQANARVTEGLGVCFVTTGPGVTNAITGLAAAWLDSVPCLFVSGQTRVAHTTRHKRIRQLGTQELDVIPLVESMTKSAVMVEKAEDFPYELGRALHLATTGRPGPVWIDLPLDLQWADIDPATCRHYDPADDATTADLVLEPTHESIDTIASWIAQAERPLLLAGYGVVRSGARDKFARLVEETQLPFVTTWGAIDVMPSGHPLNLGRPGVAGQRGANLAVQNCDLLIAVGSHLNIPVTGTMFHAFARTAKIVVVDIDPDELAERTVPVHLPVQADAGRFLDRLSARAPFQAPAARSAWMAACERYRDYLQPPAATTGEISPYDYVRTLSDLSADDDLVVVDGGGTNVYTSFQTFELKGRQRMYLSTALCSMGSGFPESIGICIGGERRRTICLCGDGSAQLNIQELQTILHHQLPIKIFISDNRGYMSIRHTQSEFLGARYTGSQASGGVSLPDYTKVAAAYGLPVFEITERGELSDGLAAALAAPGPSLCVVHTAPNQEITPRQGFRQREDGTFAARPLEDMAPLLERREFAEAMMIPAWDEIAAPRPVAPASTSA</sequence>
<dbReference type="SUPFAM" id="SSF52518">
    <property type="entry name" value="Thiamin diphosphate-binding fold (THDP-binding)"/>
    <property type="match status" value="2"/>
</dbReference>
<dbReference type="CDD" id="cd07035">
    <property type="entry name" value="TPP_PYR_POX_like"/>
    <property type="match status" value="1"/>
</dbReference>
<proteinExistence type="inferred from homology"/>
<dbReference type="EMBL" id="CP139781">
    <property type="protein sequence ID" value="WRQ89311.1"/>
    <property type="molecule type" value="Genomic_DNA"/>
</dbReference>
<evidence type="ECO:0000256" key="3">
    <source>
        <dbReference type="RuleBase" id="RU362132"/>
    </source>
</evidence>
<accession>A0ABZ1CD10</accession>
<dbReference type="Pfam" id="PF02776">
    <property type="entry name" value="TPP_enzyme_N"/>
    <property type="match status" value="1"/>
</dbReference>
<name>A0ABZ1CD10_9BACT</name>
<evidence type="ECO:0000259" key="6">
    <source>
        <dbReference type="Pfam" id="PF02776"/>
    </source>
</evidence>
<feature type="domain" description="Thiamine pyrophosphate enzyme TPP-binding" evidence="5">
    <location>
        <begin position="399"/>
        <end position="548"/>
    </location>
</feature>
<dbReference type="InterPro" id="IPR012001">
    <property type="entry name" value="Thiamin_PyroP_enz_TPP-bd_dom"/>
</dbReference>
<dbReference type="InterPro" id="IPR029035">
    <property type="entry name" value="DHS-like_NAD/FAD-binding_dom"/>
</dbReference>
<dbReference type="Gene3D" id="3.40.50.1220">
    <property type="entry name" value="TPP-binding domain"/>
    <property type="match status" value="1"/>
</dbReference>
<dbReference type="PANTHER" id="PTHR18968">
    <property type="entry name" value="THIAMINE PYROPHOSPHATE ENZYMES"/>
    <property type="match status" value="1"/>
</dbReference>
<comment type="similarity">
    <text evidence="1 3">Belongs to the TPP enzyme family.</text>
</comment>
<evidence type="ECO:0000259" key="5">
    <source>
        <dbReference type="Pfam" id="PF02775"/>
    </source>
</evidence>
<dbReference type="InterPro" id="IPR011766">
    <property type="entry name" value="TPP_enzyme_TPP-bd"/>
</dbReference>
<dbReference type="Proteomes" id="UP000738431">
    <property type="component" value="Chromosome"/>
</dbReference>
<gene>
    <name evidence="7" type="ORF">K1X11_007815</name>
</gene>
<dbReference type="Pfam" id="PF02775">
    <property type="entry name" value="TPP_enzyme_C"/>
    <property type="match status" value="1"/>
</dbReference>
<dbReference type="CDD" id="cd00568">
    <property type="entry name" value="TPP_enzymes"/>
    <property type="match status" value="1"/>
</dbReference>
<keyword evidence="2 3" id="KW-0786">Thiamine pyrophosphate</keyword>
<keyword evidence="8" id="KW-1185">Reference proteome</keyword>
<dbReference type="InterPro" id="IPR045229">
    <property type="entry name" value="TPP_enz"/>
</dbReference>
<protein>
    <submittedName>
        <fullName evidence="7">Thiamine pyrophosphate-binding protein</fullName>
    </submittedName>
</protein>
<dbReference type="Pfam" id="PF00205">
    <property type="entry name" value="TPP_enzyme_M"/>
    <property type="match status" value="1"/>
</dbReference>